<gene>
    <name evidence="3" type="ORF">TeGR_g8189</name>
</gene>
<feature type="region of interest" description="Disordered" evidence="1">
    <location>
        <begin position="1"/>
        <end position="58"/>
    </location>
</feature>
<keyword evidence="2" id="KW-0472">Membrane</keyword>
<evidence type="ECO:0000256" key="2">
    <source>
        <dbReference type="SAM" id="Phobius"/>
    </source>
</evidence>
<evidence type="ECO:0000313" key="3">
    <source>
        <dbReference type="EMBL" id="GMI26955.1"/>
    </source>
</evidence>
<feature type="transmembrane region" description="Helical" evidence="2">
    <location>
        <begin position="283"/>
        <end position="308"/>
    </location>
</feature>
<accession>A0ABQ6MJC5</accession>
<proteinExistence type="predicted"/>
<comment type="caution">
    <text evidence="3">The sequence shown here is derived from an EMBL/GenBank/DDBJ whole genome shotgun (WGS) entry which is preliminary data.</text>
</comment>
<dbReference type="Pfam" id="PF18761">
    <property type="entry name" value="Heliorhodopsin"/>
    <property type="match status" value="1"/>
</dbReference>
<dbReference type="InterPro" id="IPR041113">
    <property type="entry name" value="Heliorhodopsin"/>
</dbReference>
<dbReference type="Proteomes" id="UP001165060">
    <property type="component" value="Unassembled WGS sequence"/>
</dbReference>
<dbReference type="EMBL" id="BRYB01000283">
    <property type="protein sequence ID" value="GMI26955.1"/>
    <property type="molecule type" value="Genomic_DNA"/>
</dbReference>
<evidence type="ECO:0000256" key="1">
    <source>
        <dbReference type="SAM" id="MobiDB-lite"/>
    </source>
</evidence>
<feature type="transmembrane region" description="Helical" evidence="2">
    <location>
        <begin position="320"/>
        <end position="342"/>
    </location>
</feature>
<organism evidence="3 4">
    <name type="scientific">Tetraparma gracilis</name>
    <dbReference type="NCBI Taxonomy" id="2962635"/>
    <lineage>
        <taxon>Eukaryota</taxon>
        <taxon>Sar</taxon>
        <taxon>Stramenopiles</taxon>
        <taxon>Ochrophyta</taxon>
        <taxon>Bolidophyceae</taxon>
        <taxon>Parmales</taxon>
        <taxon>Triparmaceae</taxon>
        <taxon>Tetraparma</taxon>
    </lineage>
</organism>
<feature type="transmembrane region" description="Helical" evidence="2">
    <location>
        <begin position="181"/>
        <end position="201"/>
    </location>
</feature>
<protein>
    <submittedName>
        <fullName evidence="3">Uncharacterized protein</fullName>
    </submittedName>
</protein>
<feature type="transmembrane region" description="Helical" evidence="2">
    <location>
        <begin position="207"/>
        <end position="227"/>
    </location>
</feature>
<sequence length="345" mass="37974">MGYPYDEENPSVSRSRTGSSIGASFEQGLSSRAGTDDSFTDDEEERNGQEGDTYISKGSVNGKEGALFSASFDDEEGLTPFVLFTNLMVCAFYFVSGTTATILYSVMESAKGYSYPIVLTSSTFDRVTMSFTTTAEVAFDVPISILIIAFFFVNFVCHLYLALRKQHFSKIAKDNLSYVKWFEFSTSTSLMVIVVAITFGVNDLGSILPMIGCQIAMSYFLCAFERMNRHRAFVSGGYSNVAVHWEGLMLGCLIGSFVWPPVGISGIVGLSNGGWNWGSYFPWMYAVLLLTLCYTFLTSVSLAAAYCCGNKRSYEGLLKWDLVFGCALKIAFGWTVFSQSLLVAQ</sequence>
<feature type="transmembrane region" description="Helical" evidence="2">
    <location>
        <begin position="248"/>
        <end position="271"/>
    </location>
</feature>
<keyword evidence="2" id="KW-0812">Transmembrane</keyword>
<keyword evidence="2" id="KW-1133">Transmembrane helix</keyword>
<name>A0ABQ6MJC5_9STRA</name>
<reference evidence="3 4" key="1">
    <citation type="journal article" date="2023" name="Commun. Biol.">
        <title>Genome analysis of Parmales, the sister group of diatoms, reveals the evolutionary specialization of diatoms from phago-mixotrophs to photoautotrophs.</title>
        <authorList>
            <person name="Ban H."/>
            <person name="Sato S."/>
            <person name="Yoshikawa S."/>
            <person name="Yamada K."/>
            <person name="Nakamura Y."/>
            <person name="Ichinomiya M."/>
            <person name="Sato N."/>
            <person name="Blanc-Mathieu R."/>
            <person name="Endo H."/>
            <person name="Kuwata A."/>
            <person name="Ogata H."/>
        </authorList>
    </citation>
    <scope>NUCLEOTIDE SEQUENCE [LARGE SCALE GENOMIC DNA]</scope>
</reference>
<feature type="transmembrane region" description="Helical" evidence="2">
    <location>
        <begin position="141"/>
        <end position="161"/>
    </location>
</feature>
<keyword evidence="4" id="KW-1185">Reference proteome</keyword>
<feature type="compositionally biased region" description="Polar residues" evidence="1">
    <location>
        <begin position="10"/>
        <end position="33"/>
    </location>
</feature>
<evidence type="ECO:0000313" key="4">
    <source>
        <dbReference type="Proteomes" id="UP001165060"/>
    </source>
</evidence>
<feature type="transmembrane region" description="Helical" evidence="2">
    <location>
        <begin position="81"/>
        <end position="106"/>
    </location>
</feature>